<dbReference type="OrthoDB" id="1492993at2"/>
<accession>A0A495D2S1</accession>
<keyword evidence="1" id="KW-0472">Membrane</keyword>
<feature type="transmembrane region" description="Helical" evidence="1">
    <location>
        <begin position="12"/>
        <end position="32"/>
    </location>
</feature>
<protein>
    <submittedName>
        <fullName evidence="2">Uncharacterized protein</fullName>
    </submittedName>
</protein>
<comment type="caution">
    <text evidence="2">The sequence shown here is derived from an EMBL/GenBank/DDBJ whole genome shotgun (WGS) entry which is preliminary data.</text>
</comment>
<gene>
    <name evidence="2" type="ORF">C7435_2321</name>
</gene>
<reference evidence="2 3" key="1">
    <citation type="submission" date="2018-10" db="EMBL/GenBank/DDBJ databases">
        <title>Genomic Encyclopedia of Type Strains, Phase IV (KMG-IV): sequencing the most valuable type-strain genomes for metagenomic binning, comparative biology and taxonomic classification.</title>
        <authorList>
            <person name="Goeker M."/>
        </authorList>
    </citation>
    <scope>NUCLEOTIDE SEQUENCE [LARGE SCALE GENOMIC DNA]</scope>
    <source>
        <strain evidence="2 3">DSM 4734</strain>
    </source>
</reference>
<sequence>MKSIIAWLKSNHTAITSLAAILISAIALFVAWDQSRVMRAQQHADVWPAVQVETQMSTEDGQHIFLVGMTNDGIGPALINRIDAVFAGQPLRHWEEMGTRRPEGLPRPDMWTGGSQGAILAPGETVILAQITWPASEERWPLIGEYQADFFAVTVEACYCSVYGRCWTALRDGRTNHPEPIDACPAADPDSNL</sequence>
<name>A0A495D2S1_9PROT</name>
<keyword evidence="1" id="KW-0812">Transmembrane</keyword>
<evidence type="ECO:0000256" key="1">
    <source>
        <dbReference type="SAM" id="Phobius"/>
    </source>
</evidence>
<keyword evidence="1" id="KW-1133">Transmembrane helix</keyword>
<dbReference type="RefSeq" id="WP_121211634.1">
    <property type="nucleotide sequence ID" value="NZ_RBIM01000005.1"/>
</dbReference>
<dbReference type="AlphaFoldDB" id="A0A495D2S1"/>
<organism evidence="2 3">
    <name type="scientific">Maricaulis maris</name>
    <dbReference type="NCBI Taxonomy" id="74318"/>
    <lineage>
        <taxon>Bacteria</taxon>
        <taxon>Pseudomonadati</taxon>
        <taxon>Pseudomonadota</taxon>
        <taxon>Alphaproteobacteria</taxon>
        <taxon>Maricaulales</taxon>
        <taxon>Maricaulaceae</taxon>
        <taxon>Maricaulis</taxon>
    </lineage>
</organism>
<dbReference type="EMBL" id="RBIM01000005">
    <property type="protein sequence ID" value="RKQ96069.1"/>
    <property type="molecule type" value="Genomic_DNA"/>
</dbReference>
<evidence type="ECO:0000313" key="3">
    <source>
        <dbReference type="Proteomes" id="UP000273675"/>
    </source>
</evidence>
<evidence type="ECO:0000313" key="2">
    <source>
        <dbReference type="EMBL" id="RKQ96069.1"/>
    </source>
</evidence>
<dbReference type="Proteomes" id="UP000273675">
    <property type="component" value="Unassembled WGS sequence"/>
</dbReference>
<proteinExistence type="predicted"/>